<name>A0A1Y2SBV5_9GAMM</name>
<organism evidence="1 2">
    <name type="scientific">Xenorhabdus beddingii</name>
    <dbReference type="NCBI Taxonomy" id="40578"/>
    <lineage>
        <taxon>Bacteria</taxon>
        <taxon>Pseudomonadati</taxon>
        <taxon>Pseudomonadota</taxon>
        <taxon>Gammaproteobacteria</taxon>
        <taxon>Enterobacterales</taxon>
        <taxon>Morganellaceae</taxon>
        <taxon>Xenorhabdus</taxon>
    </lineage>
</organism>
<reference evidence="1 2" key="1">
    <citation type="submission" date="2017-01" db="EMBL/GenBank/DDBJ databases">
        <title>Deconstructing symbiosis and pathogenesis requirements using a combined genomic-metabolomic approach.</title>
        <authorList>
            <person name="Tobias N.J."/>
            <person name="Wolff H."/>
            <person name="Djahanschiri B."/>
            <person name="Ebersberger I."/>
            <person name="Bode H.B."/>
        </authorList>
    </citation>
    <scope>NUCLEOTIDE SEQUENCE [LARGE SCALE GENOMIC DNA]</scope>
    <source>
        <strain evidence="1 2">DSM 4764</strain>
    </source>
</reference>
<comment type="caution">
    <text evidence="1">The sequence shown here is derived from an EMBL/GenBank/DDBJ whole genome shotgun (WGS) entry which is preliminary data.</text>
</comment>
<gene>
    <name evidence="1" type="ORF">Xbed_03634</name>
</gene>
<accession>A0A1Y2SBV5</accession>
<dbReference type="Proteomes" id="UP000194204">
    <property type="component" value="Unassembled WGS sequence"/>
</dbReference>
<keyword evidence="2" id="KW-1185">Reference proteome</keyword>
<dbReference type="EMBL" id="MUBK01000064">
    <property type="protein sequence ID" value="OTA15009.1"/>
    <property type="molecule type" value="Genomic_DNA"/>
</dbReference>
<evidence type="ECO:0000313" key="1">
    <source>
        <dbReference type="EMBL" id="OTA15009.1"/>
    </source>
</evidence>
<dbReference type="AlphaFoldDB" id="A0A1Y2SBV5"/>
<proteinExistence type="predicted"/>
<evidence type="ECO:0000313" key="2">
    <source>
        <dbReference type="Proteomes" id="UP000194204"/>
    </source>
</evidence>
<dbReference type="STRING" id="40578.Xbed_03634"/>
<protein>
    <submittedName>
        <fullName evidence="1">Integrase</fullName>
    </submittedName>
</protein>
<sequence>MPLSRQAVTLFKSLRELSGDCEVMFPNDHDPQKVMSESTVNNALRGMGSEQWLAARWANQDYGTMTPSNAS</sequence>